<dbReference type="SUPFAM" id="SSF53335">
    <property type="entry name" value="S-adenosyl-L-methionine-dependent methyltransferases"/>
    <property type="match status" value="1"/>
</dbReference>
<dbReference type="EMBL" id="LZHX01000033">
    <property type="protein sequence ID" value="OBF24675.1"/>
    <property type="molecule type" value="Genomic_DNA"/>
</dbReference>
<dbReference type="Proteomes" id="UP000093779">
    <property type="component" value="Unassembled WGS sequence"/>
</dbReference>
<dbReference type="InterPro" id="IPR013216">
    <property type="entry name" value="Methyltransf_11"/>
</dbReference>
<dbReference type="AlphaFoldDB" id="A0A0J8UAC8"/>
<dbReference type="Pfam" id="PF08241">
    <property type="entry name" value="Methyltransf_11"/>
    <property type="match status" value="1"/>
</dbReference>
<evidence type="ECO:0000313" key="5">
    <source>
        <dbReference type="Proteomes" id="UP000093779"/>
    </source>
</evidence>
<dbReference type="EMBL" id="LFOD01000007">
    <property type="protein sequence ID" value="KMV18543.1"/>
    <property type="molecule type" value="Genomic_DNA"/>
</dbReference>
<dbReference type="RefSeq" id="WP_019346662.1">
    <property type="nucleotide sequence ID" value="NZ_AGSZ01000425.1"/>
</dbReference>
<accession>A0A0J8UAC8</accession>
<reference evidence="2 4" key="1">
    <citation type="submission" date="2015-06" db="EMBL/GenBank/DDBJ databases">
        <title>Genome sequence of Mycobacterium conceptionense strain MLE.</title>
        <authorList>
            <person name="Greninger A.L."/>
            <person name="Cunningham G."/>
            <person name="Chiu C.Y."/>
            <person name="Miller S."/>
        </authorList>
    </citation>
    <scope>NUCLEOTIDE SEQUENCE [LARGE SCALE GENOMIC DNA]</scope>
    <source>
        <strain evidence="2 4">MLE</strain>
    </source>
</reference>
<proteinExistence type="predicted"/>
<comment type="caution">
    <text evidence="2">The sequence shown here is derived from an EMBL/GenBank/DDBJ whole genome shotgun (WGS) entry which is preliminary data.</text>
</comment>
<dbReference type="GO" id="GO:0032259">
    <property type="term" value="P:methylation"/>
    <property type="evidence" value="ECO:0007669"/>
    <property type="project" value="UniProtKB-KW"/>
</dbReference>
<evidence type="ECO:0000259" key="1">
    <source>
        <dbReference type="Pfam" id="PF08241"/>
    </source>
</evidence>
<reference evidence="3 5" key="2">
    <citation type="submission" date="2016-06" db="EMBL/GenBank/DDBJ databases">
        <authorList>
            <person name="Kjaerup R.B."/>
            <person name="Dalgaard T.S."/>
            <person name="Juul-Madsen H.R."/>
        </authorList>
    </citation>
    <scope>NUCLEOTIDE SEQUENCE [LARGE SCALE GENOMIC DNA]</scope>
    <source>
        <strain evidence="3 5">ACS1953</strain>
    </source>
</reference>
<dbReference type="PATRIC" id="fig|451644.5.peg.2290"/>
<gene>
    <name evidence="3" type="ORF">A5726_08570</name>
    <name evidence="2" type="ORF">ACT17_11135</name>
</gene>
<keyword evidence="2" id="KW-0808">Transferase</keyword>
<keyword evidence="2" id="KW-0489">Methyltransferase</keyword>
<dbReference type="OrthoDB" id="4722501at2"/>
<dbReference type="InterPro" id="IPR029063">
    <property type="entry name" value="SAM-dependent_MTases_sf"/>
</dbReference>
<evidence type="ECO:0000313" key="3">
    <source>
        <dbReference type="EMBL" id="OBF24675.1"/>
    </source>
</evidence>
<dbReference type="Proteomes" id="UP000037594">
    <property type="component" value="Unassembled WGS sequence"/>
</dbReference>
<dbReference type="CDD" id="cd02440">
    <property type="entry name" value="AdoMet_MTases"/>
    <property type="match status" value="1"/>
</dbReference>
<sequence length="258" mass="26828">MATNWAVGRYQAVADHIAVIAGEVVTAADTLRPVRGTALVDLACGTGSAALAAAAAGAEVTGVDLTAELIAIAAERPGADAVRWVVADAAKTGLPGAGFDTVVSNMGIIFVEPVSLVAEVARLLKPGGVFGFSAWVRDGAGSPFSTPIIETLGPPAPAAYSPDQWGNLDTVKSRLATDFTDVRIETAQHVWEFDSVDVAVHFLEHESPMHVNLLGGLEATLRDQLLAAFRTALQAKADDTGRVSFTSPYLVATAKRSH</sequence>
<dbReference type="Gene3D" id="3.40.50.150">
    <property type="entry name" value="Vaccinia Virus protein VP39"/>
    <property type="match status" value="1"/>
</dbReference>
<organism evidence="2 4">
    <name type="scientific">Mycolicibacterium conceptionense</name>
    <dbReference type="NCBI Taxonomy" id="451644"/>
    <lineage>
        <taxon>Bacteria</taxon>
        <taxon>Bacillati</taxon>
        <taxon>Actinomycetota</taxon>
        <taxon>Actinomycetes</taxon>
        <taxon>Mycobacteriales</taxon>
        <taxon>Mycobacteriaceae</taxon>
        <taxon>Mycolicibacterium</taxon>
    </lineage>
</organism>
<feature type="domain" description="Methyltransferase type 11" evidence="1">
    <location>
        <begin position="40"/>
        <end position="130"/>
    </location>
</feature>
<name>A0A0J8UAC8_9MYCO</name>
<protein>
    <submittedName>
        <fullName evidence="2">SAM-dependent methyltransferase</fullName>
    </submittedName>
</protein>
<dbReference type="PANTHER" id="PTHR43861">
    <property type="entry name" value="TRANS-ACONITATE 2-METHYLTRANSFERASE-RELATED"/>
    <property type="match status" value="1"/>
</dbReference>
<evidence type="ECO:0000313" key="2">
    <source>
        <dbReference type="EMBL" id="KMV18543.1"/>
    </source>
</evidence>
<dbReference type="PANTHER" id="PTHR43861:SF1">
    <property type="entry name" value="TRANS-ACONITATE 2-METHYLTRANSFERASE"/>
    <property type="match status" value="1"/>
</dbReference>
<evidence type="ECO:0000313" key="4">
    <source>
        <dbReference type="Proteomes" id="UP000037594"/>
    </source>
</evidence>
<dbReference type="GO" id="GO:0008757">
    <property type="term" value="F:S-adenosylmethionine-dependent methyltransferase activity"/>
    <property type="evidence" value="ECO:0007669"/>
    <property type="project" value="InterPro"/>
</dbReference>